<evidence type="ECO:0000313" key="6">
    <source>
        <dbReference type="Proteomes" id="UP000266301"/>
    </source>
</evidence>
<comment type="similarity">
    <text evidence="1">Belongs to the type-I restriction system S methylase family.</text>
</comment>
<dbReference type="PANTHER" id="PTHR30408:SF12">
    <property type="entry name" value="TYPE I RESTRICTION ENZYME MJAVIII SPECIFICITY SUBUNIT"/>
    <property type="match status" value="1"/>
</dbReference>
<keyword evidence="6" id="KW-1185">Reference proteome</keyword>
<keyword evidence="5" id="KW-0378">Hydrolase</keyword>
<proteinExistence type="inferred from homology"/>
<dbReference type="OrthoDB" id="9811611at2"/>
<protein>
    <submittedName>
        <fullName evidence="5">Restriction endonuclease subunit S</fullName>
    </submittedName>
</protein>
<dbReference type="InterPro" id="IPR044946">
    <property type="entry name" value="Restrct_endonuc_typeI_TRD_sf"/>
</dbReference>
<evidence type="ECO:0000256" key="1">
    <source>
        <dbReference type="ARBA" id="ARBA00010923"/>
    </source>
</evidence>
<keyword evidence="2" id="KW-0680">Restriction system</keyword>
<name>A0A386H1K6_9CLOT</name>
<dbReference type="EMBL" id="CP032416">
    <property type="protein sequence ID" value="AYD39425.1"/>
    <property type="molecule type" value="Genomic_DNA"/>
</dbReference>
<dbReference type="SUPFAM" id="SSF116734">
    <property type="entry name" value="DNA methylase specificity domain"/>
    <property type="match status" value="2"/>
</dbReference>
<dbReference type="Pfam" id="PF01420">
    <property type="entry name" value="Methylase_S"/>
    <property type="match status" value="2"/>
</dbReference>
<reference evidence="5 6" key="1">
    <citation type="journal article" date="2019" name="Int. J. Syst. Evol. Microbiol.">
        <title>Clostridium fermenticellae sp. nov., isolated from the mud in a fermentation cellar for the production of the Chinese liquor, baijiu.</title>
        <authorList>
            <person name="Xu P.X."/>
            <person name="Chai L.J."/>
            <person name="Qiu T."/>
            <person name="Zhang X.J."/>
            <person name="Lu Z.M."/>
            <person name="Xiao C."/>
            <person name="Wang S.T."/>
            <person name="Shen C.H."/>
            <person name="Shi J.S."/>
            <person name="Xu Z.H."/>
        </authorList>
    </citation>
    <scope>NUCLEOTIDE SEQUENCE [LARGE SCALE GENOMIC DNA]</scope>
    <source>
        <strain evidence="5 6">JN500901</strain>
    </source>
</reference>
<dbReference type="InterPro" id="IPR052021">
    <property type="entry name" value="Type-I_RS_S_subunit"/>
</dbReference>
<dbReference type="KEGG" id="cfer:D4Z93_02275"/>
<organism evidence="5 6">
    <name type="scientific">Clostridium fermenticellae</name>
    <dbReference type="NCBI Taxonomy" id="2068654"/>
    <lineage>
        <taxon>Bacteria</taxon>
        <taxon>Bacillati</taxon>
        <taxon>Bacillota</taxon>
        <taxon>Clostridia</taxon>
        <taxon>Eubacteriales</taxon>
        <taxon>Clostridiaceae</taxon>
        <taxon>Clostridium</taxon>
    </lineage>
</organism>
<dbReference type="AlphaFoldDB" id="A0A386H1K6"/>
<gene>
    <name evidence="5" type="ORF">D4Z93_02275</name>
</gene>
<evidence type="ECO:0000313" key="5">
    <source>
        <dbReference type="EMBL" id="AYD39425.1"/>
    </source>
</evidence>
<evidence type="ECO:0000259" key="4">
    <source>
        <dbReference type="Pfam" id="PF01420"/>
    </source>
</evidence>
<dbReference type="RefSeq" id="WP_119970134.1">
    <property type="nucleotide sequence ID" value="NZ_CP032416.1"/>
</dbReference>
<dbReference type="GO" id="GO:0009307">
    <property type="term" value="P:DNA restriction-modification system"/>
    <property type="evidence" value="ECO:0007669"/>
    <property type="project" value="UniProtKB-KW"/>
</dbReference>
<feature type="domain" description="Type I restriction modification DNA specificity" evidence="4">
    <location>
        <begin position="185"/>
        <end position="331"/>
    </location>
</feature>
<dbReference type="GO" id="GO:0003677">
    <property type="term" value="F:DNA binding"/>
    <property type="evidence" value="ECO:0007669"/>
    <property type="project" value="UniProtKB-KW"/>
</dbReference>
<dbReference type="REBASE" id="274547">
    <property type="entry name" value="S1.Csp901ORF2270P"/>
</dbReference>
<evidence type="ECO:0000256" key="2">
    <source>
        <dbReference type="ARBA" id="ARBA00022747"/>
    </source>
</evidence>
<sequence>MKSKLSDICHYVMGKVDVSELDNSTYISTENMLPDKGGVTEAATLPTIAQTQIYEQEDVLVSNIRPYFKKIWFANRDGGCSNDVLVFRVNEGVEPDFLYYVLADDKFFNYSMATSKGTKMPRGDKKALMEYEVPDLNIDTQRKVASLLGDIDEKIKINNEINKNLEQQMDILYARLFIRNADPAWTTGTISDLGDVVGGSTPSKKVDAYYTDHGIAWITPKDLSRDHSKFLSHGEVDITELGLSKSSTVIMPAGTVLFSSRAPIGYIAIAANELCTNQGFKSVIPHDGIGTAFIYCFLKANLQTIESMASGSTFKEVSGSTMKLVPTVIPDQRTMSQFNEFAMPLLQQQQNLEAENRCLANLRESLLPKLMSGEIDASKLAL</sequence>
<dbReference type="CDD" id="cd17273">
    <property type="entry name" value="RMtype1_S_EcoJA69PI-TRD1-CR1_like"/>
    <property type="match status" value="1"/>
</dbReference>
<dbReference type="PANTHER" id="PTHR30408">
    <property type="entry name" value="TYPE-1 RESTRICTION ENZYME ECOKI SPECIFICITY PROTEIN"/>
    <property type="match status" value="1"/>
</dbReference>
<evidence type="ECO:0000256" key="3">
    <source>
        <dbReference type="ARBA" id="ARBA00023125"/>
    </source>
</evidence>
<feature type="domain" description="Type I restriction modification DNA specificity" evidence="4">
    <location>
        <begin position="2"/>
        <end position="167"/>
    </location>
</feature>
<dbReference type="Gene3D" id="3.90.220.20">
    <property type="entry name" value="DNA methylase specificity domains"/>
    <property type="match status" value="2"/>
</dbReference>
<keyword evidence="5" id="KW-0540">Nuclease</keyword>
<keyword evidence="3" id="KW-0238">DNA-binding</keyword>
<dbReference type="GO" id="GO:0004519">
    <property type="term" value="F:endonuclease activity"/>
    <property type="evidence" value="ECO:0007669"/>
    <property type="project" value="UniProtKB-KW"/>
</dbReference>
<accession>A0A386H1K6</accession>
<dbReference type="InterPro" id="IPR000055">
    <property type="entry name" value="Restrct_endonuc_typeI_TRD"/>
</dbReference>
<keyword evidence="5" id="KW-0255">Endonuclease</keyword>
<dbReference type="Proteomes" id="UP000266301">
    <property type="component" value="Chromosome"/>
</dbReference>